<keyword evidence="2" id="KW-1185">Reference proteome</keyword>
<evidence type="ECO:0000313" key="3">
    <source>
        <dbReference type="WBParaSite" id="PDA_v2.g1571.t1"/>
    </source>
</evidence>
<feature type="region of interest" description="Disordered" evidence="1">
    <location>
        <begin position="45"/>
        <end position="103"/>
    </location>
</feature>
<feature type="compositionally biased region" description="Basic and acidic residues" evidence="1">
    <location>
        <begin position="52"/>
        <end position="72"/>
    </location>
</feature>
<proteinExistence type="predicted"/>
<protein>
    <submittedName>
        <fullName evidence="3">Uncharacterized protein</fullName>
    </submittedName>
</protein>
<dbReference type="Proteomes" id="UP000887578">
    <property type="component" value="Unplaced"/>
</dbReference>
<evidence type="ECO:0000256" key="1">
    <source>
        <dbReference type="SAM" id="MobiDB-lite"/>
    </source>
</evidence>
<dbReference type="WBParaSite" id="PDA_v2.g1571.t1">
    <property type="protein sequence ID" value="PDA_v2.g1571.t1"/>
    <property type="gene ID" value="PDA_v2.g1571"/>
</dbReference>
<dbReference type="AlphaFoldDB" id="A0A914PLP8"/>
<reference evidence="3" key="1">
    <citation type="submission" date="2022-11" db="UniProtKB">
        <authorList>
            <consortium name="WormBaseParasite"/>
        </authorList>
    </citation>
    <scope>IDENTIFICATION</scope>
</reference>
<accession>A0A914PLP8</accession>
<name>A0A914PLP8_9BILA</name>
<evidence type="ECO:0000313" key="2">
    <source>
        <dbReference type="Proteomes" id="UP000887578"/>
    </source>
</evidence>
<sequence>MAGKSDGRNMSLAGNEKTEVKNFPTNVIENESMISGNVESEIFNENGYGNQSKEKSKNGETIKNEMVGKSDHPNAIIAGYDETDGGFSRVPSVTEPHSKVGKF</sequence>
<organism evidence="2 3">
    <name type="scientific">Panagrolaimus davidi</name>
    <dbReference type="NCBI Taxonomy" id="227884"/>
    <lineage>
        <taxon>Eukaryota</taxon>
        <taxon>Metazoa</taxon>
        <taxon>Ecdysozoa</taxon>
        <taxon>Nematoda</taxon>
        <taxon>Chromadorea</taxon>
        <taxon>Rhabditida</taxon>
        <taxon>Tylenchina</taxon>
        <taxon>Panagrolaimomorpha</taxon>
        <taxon>Panagrolaimoidea</taxon>
        <taxon>Panagrolaimidae</taxon>
        <taxon>Panagrolaimus</taxon>
    </lineage>
</organism>